<keyword evidence="5 7" id="KW-0472">Membrane</keyword>
<proteinExistence type="inferred from homology"/>
<protein>
    <submittedName>
        <fullName evidence="11">Protein oar</fullName>
    </submittedName>
</protein>
<evidence type="ECO:0000256" key="8">
    <source>
        <dbReference type="SAM" id="SignalP"/>
    </source>
</evidence>
<evidence type="ECO:0000256" key="2">
    <source>
        <dbReference type="ARBA" id="ARBA00022448"/>
    </source>
</evidence>
<evidence type="ECO:0000259" key="9">
    <source>
        <dbReference type="Pfam" id="PF07715"/>
    </source>
</evidence>
<evidence type="ECO:0000256" key="1">
    <source>
        <dbReference type="ARBA" id="ARBA00004571"/>
    </source>
</evidence>
<dbReference type="EMBL" id="CP029347">
    <property type="protein sequence ID" value="AWL12839.1"/>
    <property type="molecule type" value="Genomic_DNA"/>
</dbReference>
<evidence type="ECO:0000256" key="6">
    <source>
        <dbReference type="ARBA" id="ARBA00023237"/>
    </source>
</evidence>
<dbReference type="PROSITE" id="PS52016">
    <property type="entry name" value="TONB_DEPENDENT_REC_3"/>
    <property type="match status" value="1"/>
</dbReference>
<evidence type="ECO:0000256" key="5">
    <source>
        <dbReference type="ARBA" id="ARBA00023136"/>
    </source>
</evidence>
<dbReference type="GO" id="GO:0015344">
    <property type="term" value="F:siderophore uptake transmembrane transporter activity"/>
    <property type="evidence" value="ECO:0007669"/>
    <property type="project" value="TreeGrafter"/>
</dbReference>
<evidence type="ECO:0000313" key="11">
    <source>
        <dbReference type="EMBL" id="AWL12839.1"/>
    </source>
</evidence>
<dbReference type="SUPFAM" id="SSF49452">
    <property type="entry name" value="Starch-binding domain-like"/>
    <property type="match status" value="1"/>
</dbReference>
<dbReference type="KEGG" id="salh:HMF8227_02387"/>
<feature type="signal peptide" evidence="8">
    <location>
        <begin position="1"/>
        <end position="28"/>
    </location>
</feature>
<dbReference type="PANTHER" id="PTHR30069:SF46">
    <property type="entry name" value="OAR PROTEIN"/>
    <property type="match status" value="1"/>
</dbReference>
<dbReference type="GO" id="GO:0044718">
    <property type="term" value="P:siderophore transmembrane transport"/>
    <property type="evidence" value="ECO:0007669"/>
    <property type="project" value="TreeGrafter"/>
</dbReference>
<feature type="domain" description="TonB-dependent receptor plug" evidence="9">
    <location>
        <begin position="148"/>
        <end position="226"/>
    </location>
</feature>
<dbReference type="Gene3D" id="2.60.40.1120">
    <property type="entry name" value="Carboxypeptidase-like, regulatory domain"/>
    <property type="match status" value="1"/>
</dbReference>
<dbReference type="OrthoDB" id="9768147at2"/>
<evidence type="ECO:0000256" key="7">
    <source>
        <dbReference type="PROSITE-ProRule" id="PRU01360"/>
    </source>
</evidence>
<dbReference type="PANTHER" id="PTHR30069">
    <property type="entry name" value="TONB-DEPENDENT OUTER MEMBRANE RECEPTOR"/>
    <property type="match status" value="1"/>
</dbReference>
<dbReference type="Proteomes" id="UP000245728">
    <property type="component" value="Chromosome"/>
</dbReference>
<dbReference type="Pfam" id="PF07715">
    <property type="entry name" value="Plug"/>
    <property type="match status" value="1"/>
</dbReference>
<feature type="domain" description="TonB-dependent transporter Oar-like beta-barrel" evidence="10">
    <location>
        <begin position="315"/>
        <end position="548"/>
    </location>
</feature>
<organism evidence="11 12">
    <name type="scientific">Saliniradius amylolyticus</name>
    <dbReference type="NCBI Taxonomy" id="2183582"/>
    <lineage>
        <taxon>Bacteria</taxon>
        <taxon>Pseudomonadati</taxon>
        <taxon>Pseudomonadota</taxon>
        <taxon>Gammaproteobacteria</taxon>
        <taxon>Alteromonadales</taxon>
        <taxon>Alteromonadaceae</taxon>
        <taxon>Saliniradius</taxon>
    </lineage>
</organism>
<dbReference type="Gene3D" id="2.40.170.20">
    <property type="entry name" value="TonB-dependent receptor, beta-barrel domain"/>
    <property type="match status" value="1"/>
</dbReference>
<keyword evidence="8" id="KW-0732">Signal</keyword>
<dbReference type="Pfam" id="PF13620">
    <property type="entry name" value="CarboxypepD_reg"/>
    <property type="match status" value="1"/>
</dbReference>
<reference evidence="11 12" key="1">
    <citation type="submission" date="2018-05" db="EMBL/GenBank/DDBJ databases">
        <title>Salinimonas sp. HMF8227 Genome sequencing and assembly.</title>
        <authorList>
            <person name="Kang H."/>
            <person name="Kang J."/>
            <person name="Cha I."/>
            <person name="Kim H."/>
            <person name="Joh K."/>
        </authorList>
    </citation>
    <scope>NUCLEOTIDE SEQUENCE [LARGE SCALE GENOMIC DNA]</scope>
    <source>
        <strain evidence="11 12">HMF8227</strain>
    </source>
</reference>
<comment type="subcellular location">
    <subcellularLocation>
        <location evidence="1 7">Cell outer membrane</location>
        <topology evidence="1 7">Multi-pass membrane protein</topology>
    </subcellularLocation>
</comment>
<dbReference type="AlphaFoldDB" id="A0A2S2E5G4"/>
<dbReference type="Pfam" id="PF25183">
    <property type="entry name" value="OMP_b-brl_4"/>
    <property type="match status" value="2"/>
</dbReference>
<dbReference type="InterPro" id="IPR057601">
    <property type="entry name" value="Oar-like_b-barrel"/>
</dbReference>
<evidence type="ECO:0000259" key="10">
    <source>
        <dbReference type="Pfam" id="PF25183"/>
    </source>
</evidence>
<dbReference type="InterPro" id="IPR039426">
    <property type="entry name" value="TonB-dep_rcpt-like"/>
</dbReference>
<comment type="similarity">
    <text evidence="7">Belongs to the TonB-dependent receptor family.</text>
</comment>
<dbReference type="GO" id="GO:0009279">
    <property type="term" value="C:cell outer membrane"/>
    <property type="evidence" value="ECO:0007669"/>
    <property type="project" value="UniProtKB-SubCell"/>
</dbReference>
<keyword evidence="3 7" id="KW-1134">Transmembrane beta strand</keyword>
<dbReference type="GO" id="GO:0030246">
    <property type="term" value="F:carbohydrate binding"/>
    <property type="evidence" value="ECO:0007669"/>
    <property type="project" value="InterPro"/>
</dbReference>
<name>A0A2S2E5G4_9ALTE</name>
<evidence type="ECO:0000313" key="12">
    <source>
        <dbReference type="Proteomes" id="UP000245728"/>
    </source>
</evidence>
<accession>A0A2S2E5G4</accession>
<keyword evidence="6 7" id="KW-0998">Cell outer membrane</keyword>
<sequence length="979" mass="107620">MKSNAFRRSLISLALTGALGLSAGTAMAANNDGSLTGTVSEGGATITLINEKNGMTRTITADADGNFRFPRLPIGTYDVKASKEGYNTAKADDVKVSIGKQSDVTLTLEQGNVEVISVTGGRYQMIDTASSETGINIDALDLERIPVGRSVASVANLSTSVQTGGFGGISFGGASVSHNAVFINGLNVTDVERGIGFNSVPFSFYEEFQVKTGGYSVEFGRTTGGVINAVTKSGGNDFEFGADVYYTPDALRAEQKNIYWSNGDVRFNRSEDESDSYTLSLSASGPIIEDTLFFYAMYEPRNVDSTDIGGQQNEDRDESEDDSGFWGAKLDWQISDDHLMELLAFSDEQETLTDVYRDGEFQSTDFFSTGGTNYSLTYTAYLTDNFTAKALVGQSEFEYSYGGSTDPFCNRVFDTRNDLNEHIGCSENSLFDERVSTRDAFRLDFEWFVGDHLIRFGMDNEDRETDFSRRVPGPDYQRYTLHDVTPGTVFDGVLIPDGVTQEATVYKRRNKTIARQDTKAAYIEDVWSINDDMTLTAGLRWDAFKMYQGDGSTFFEIDDMIAPRVGFSWDVNGDGQSKFFAHAGRYYQPMSLAVAARAAGNSEFRISNYVLEGLETEEVNGLTNVIPILGEELDYVDFSSSAGLGPGDVDQDVEATFQNEFILGYEMMLSEKWSAGVRAIHRDYRNAFEDMYVDVMPGDHPALPSECGNIWGWFFGNPGRDLQLQLDCGNGPQDVTIPLGEATDSWNSLSGEVIGGDQPRRLYNAVELELDRAWDDKWTANFAYTWSNSYGNFSGGGLARTGNDIPGFTEIADDVSILNTNWGKLPNHLPHNFKVRGAYQIDDNWRVGAVFTAEAGKPINAVSSSNPYTGANANAQTHYQCVSNCSDLDNAEWIHIPNGFYGDLGWFTRLDVNVSYETEVNGADVRLGLDIFNLLDSQSVTSVVTDIDDGTVGDVDSEFMMPNGTASPRYVRLSASVRF</sequence>
<dbReference type="InterPro" id="IPR036942">
    <property type="entry name" value="Beta-barrel_TonB_sf"/>
</dbReference>
<dbReference type="InterPro" id="IPR012910">
    <property type="entry name" value="Plug_dom"/>
</dbReference>
<keyword evidence="2 7" id="KW-0813">Transport</keyword>
<gene>
    <name evidence="11" type="ORF">HMF8227_02387</name>
</gene>
<feature type="chain" id="PRO_5015782224" evidence="8">
    <location>
        <begin position="29"/>
        <end position="979"/>
    </location>
</feature>
<evidence type="ECO:0000256" key="4">
    <source>
        <dbReference type="ARBA" id="ARBA00022692"/>
    </source>
</evidence>
<dbReference type="InterPro" id="IPR037066">
    <property type="entry name" value="Plug_dom_sf"/>
</dbReference>
<keyword evidence="4 7" id="KW-0812">Transmembrane</keyword>
<evidence type="ECO:0000256" key="3">
    <source>
        <dbReference type="ARBA" id="ARBA00022452"/>
    </source>
</evidence>
<dbReference type="Gene3D" id="2.170.130.10">
    <property type="entry name" value="TonB-dependent receptor, plug domain"/>
    <property type="match status" value="1"/>
</dbReference>
<dbReference type="SUPFAM" id="SSF56935">
    <property type="entry name" value="Porins"/>
    <property type="match status" value="1"/>
</dbReference>
<feature type="domain" description="TonB-dependent transporter Oar-like beta-barrel" evidence="10">
    <location>
        <begin position="561"/>
        <end position="956"/>
    </location>
</feature>
<dbReference type="InterPro" id="IPR013784">
    <property type="entry name" value="Carb-bd-like_fold"/>
</dbReference>
<dbReference type="RefSeq" id="WP_109340376.1">
    <property type="nucleotide sequence ID" value="NZ_CP029347.1"/>
</dbReference>
<keyword evidence="12" id="KW-1185">Reference proteome</keyword>